<gene>
    <name evidence="2" type="ORF">HNQ09_001589</name>
</gene>
<proteinExistence type="predicted"/>
<dbReference type="AlphaFoldDB" id="A0A7W8GF91"/>
<evidence type="ECO:0000313" key="3">
    <source>
        <dbReference type="Proteomes" id="UP000525389"/>
    </source>
</evidence>
<dbReference type="Proteomes" id="UP000525389">
    <property type="component" value="Unassembled WGS sequence"/>
</dbReference>
<keyword evidence="3" id="KW-1185">Reference proteome</keyword>
<reference evidence="2 3" key="1">
    <citation type="submission" date="2020-08" db="EMBL/GenBank/DDBJ databases">
        <title>Genomic Encyclopedia of Type Strains, Phase IV (KMG-IV): sequencing the most valuable type-strain genomes for metagenomic binning, comparative biology and taxonomic classification.</title>
        <authorList>
            <person name="Goeker M."/>
        </authorList>
    </citation>
    <scope>NUCLEOTIDE SEQUENCE [LARGE SCALE GENOMIC DNA]</scope>
    <source>
        <strain evidence="2 3">DSM 101791</strain>
    </source>
</reference>
<keyword evidence="1" id="KW-0175">Coiled coil</keyword>
<dbReference type="RefSeq" id="WP_184027637.1">
    <property type="nucleotide sequence ID" value="NZ_JACHFN010000005.1"/>
</dbReference>
<evidence type="ECO:0000313" key="2">
    <source>
        <dbReference type="EMBL" id="MBB5234151.1"/>
    </source>
</evidence>
<name>A0A7W8GF91_9DEIO</name>
<feature type="coiled-coil region" evidence="1">
    <location>
        <begin position="37"/>
        <end position="71"/>
    </location>
</feature>
<protein>
    <submittedName>
        <fullName evidence="2">Chromosome segregation ATPase</fullName>
    </submittedName>
</protein>
<evidence type="ECO:0000256" key="1">
    <source>
        <dbReference type="SAM" id="Coils"/>
    </source>
</evidence>
<comment type="caution">
    <text evidence="2">The sequence shown here is derived from an EMBL/GenBank/DDBJ whole genome shotgun (WGS) entry which is preliminary data.</text>
</comment>
<accession>A0A7W8GF91</accession>
<dbReference type="EMBL" id="JACHFN010000005">
    <property type="protein sequence ID" value="MBB5234151.1"/>
    <property type="molecule type" value="Genomic_DNA"/>
</dbReference>
<sequence length="173" mass="19420">MKFDASTPEDIKTEARLAELRWHLNAAATALDALGAEIDQTAEVARLRQALAEARAENERLRGAAHDAERSTTVRAQLEALRRRVYAPGFWRAEFAEPLAFTLEELDETHAALTVPDVEVGEVLRAWQTEVHGVLTDSDAAPDARHLEGLRRTLVMQWVMLRWLEVTRLEDAG</sequence>
<organism evidence="2 3">
    <name type="scientific">Deinococcus budaensis</name>
    <dbReference type="NCBI Taxonomy" id="1665626"/>
    <lineage>
        <taxon>Bacteria</taxon>
        <taxon>Thermotogati</taxon>
        <taxon>Deinococcota</taxon>
        <taxon>Deinococci</taxon>
        <taxon>Deinococcales</taxon>
        <taxon>Deinococcaceae</taxon>
        <taxon>Deinococcus</taxon>
    </lineage>
</organism>